<dbReference type="Pfam" id="PF00079">
    <property type="entry name" value="Serpin"/>
    <property type="match status" value="1"/>
</dbReference>
<dbReference type="PROSITE" id="PS00284">
    <property type="entry name" value="SERPIN"/>
    <property type="match status" value="1"/>
</dbReference>
<dbReference type="Gene3D" id="2.30.39.10">
    <property type="entry name" value="Alpha-1-antitrypsin, domain 1"/>
    <property type="match status" value="1"/>
</dbReference>
<dbReference type="InterPro" id="IPR000215">
    <property type="entry name" value="Serpin_fam"/>
</dbReference>
<dbReference type="RefSeq" id="WP_191405796.1">
    <property type="nucleotide sequence ID" value="NZ_JAKNHQ010000035.1"/>
</dbReference>
<evidence type="ECO:0000256" key="1">
    <source>
        <dbReference type="RuleBase" id="RU000411"/>
    </source>
</evidence>
<dbReference type="SMART" id="SM00093">
    <property type="entry name" value="SERPIN"/>
    <property type="match status" value="1"/>
</dbReference>
<feature type="domain" description="Serpin" evidence="3">
    <location>
        <begin position="59"/>
        <end position="416"/>
    </location>
</feature>
<dbReference type="Proteomes" id="UP001298681">
    <property type="component" value="Unassembled WGS sequence"/>
</dbReference>
<dbReference type="CDD" id="cd19589">
    <property type="entry name" value="serpin_tengpin-like"/>
    <property type="match status" value="1"/>
</dbReference>
<reference evidence="4 5" key="1">
    <citation type="submission" date="2022-01" db="EMBL/GenBank/DDBJ databases">
        <title>Collection of gut derived symbiotic bacterial strains cultured from healthy donors.</title>
        <authorList>
            <person name="Lin H."/>
            <person name="Kohout C."/>
            <person name="Waligurski E."/>
            <person name="Pamer E.G."/>
        </authorList>
    </citation>
    <scope>NUCLEOTIDE SEQUENCE [LARGE SCALE GENOMIC DNA]</scope>
    <source>
        <strain evidence="4 5">DFI.7.58</strain>
    </source>
</reference>
<proteinExistence type="inferred from homology"/>
<evidence type="ECO:0000259" key="3">
    <source>
        <dbReference type="SMART" id="SM00093"/>
    </source>
</evidence>
<dbReference type="InterPro" id="IPR036186">
    <property type="entry name" value="Serpin_sf"/>
</dbReference>
<comment type="similarity">
    <text evidence="1">Belongs to the serpin family.</text>
</comment>
<dbReference type="SUPFAM" id="SSF56574">
    <property type="entry name" value="Serpins"/>
    <property type="match status" value="1"/>
</dbReference>
<comment type="caution">
    <text evidence="4">The sequence shown here is derived from an EMBL/GenBank/DDBJ whole genome shotgun (WGS) entry which is preliminary data.</text>
</comment>
<name>A0ABS9MMB8_9FIRM</name>
<organism evidence="4 5">
    <name type="scientific">Anaeromassilibacillus senegalensis</name>
    <dbReference type="NCBI Taxonomy" id="1673717"/>
    <lineage>
        <taxon>Bacteria</taxon>
        <taxon>Bacillati</taxon>
        <taxon>Bacillota</taxon>
        <taxon>Clostridia</taxon>
        <taxon>Eubacteriales</taxon>
        <taxon>Acutalibacteraceae</taxon>
        <taxon>Anaeromassilibacillus</taxon>
    </lineage>
</organism>
<evidence type="ECO:0000256" key="2">
    <source>
        <dbReference type="SAM" id="SignalP"/>
    </source>
</evidence>
<feature type="chain" id="PRO_5046073458" evidence="2">
    <location>
        <begin position="25"/>
        <end position="419"/>
    </location>
</feature>
<dbReference type="InterPro" id="IPR042178">
    <property type="entry name" value="Serpin_sf_1"/>
</dbReference>
<dbReference type="PANTHER" id="PTHR11461">
    <property type="entry name" value="SERINE PROTEASE INHIBITOR, SERPIN"/>
    <property type="match status" value="1"/>
</dbReference>
<feature type="signal peptide" evidence="2">
    <location>
        <begin position="1"/>
        <end position="24"/>
    </location>
</feature>
<gene>
    <name evidence="4" type="ORF">L0P57_13635</name>
</gene>
<dbReference type="PANTHER" id="PTHR11461:SF211">
    <property type="entry name" value="GH10112P-RELATED"/>
    <property type="match status" value="1"/>
</dbReference>
<evidence type="ECO:0000313" key="5">
    <source>
        <dbReference type="Proteomes" id="UP001298681"/>
    </source>
</evidence>
<accession>A0ABS9MMB8</accession>
<evidence type="ECO:0000313" key="4">
    <source>
        <dbReference type="EMBL" id="MCG4611964.1"/>
    </source>
</evidence>
<dbReference type="EMBL" id="JAKNHQ010000035">
    <property type="protein sequence ID" value="MCG4611964.1"/>
    <property type="molecule type" value="Genomic_DNA"/>
</dbReference>
<keyword evidence="2" id="KW-0732">Signal</keyword>
<dbReference type="Gene3D" id="3.30.497.10">
    <property type="entry name" value="Antithrombin, subunit I, domain 2"/>
    <property type="match status" value="1"/>
</dbReference>
<dbReference type="InterPro" id="IPR023795">
    <property type="entry name" value="Serpin_CS"/>
</dbReference>
<dbReference type="InterPro" id="IPR023796">
    <property type="entry name" value="Serpin_dom"/>
</dbReference>
<dbReference type="InterPro" id="IPR042185">
    <property type="entry name" value="Serpin_sf_2"/>
</dbReference>
<protein>
    <submittedName>
        <fullName evidence="4">Serpin family protein</fullName>
    </submittedName>
</protein>
<sequence>MKRFKKITAMALVCALLMSMPALGASADTEPVASVNEPTLISEEQQEQNYASAAADFSMKLFQNSMDSQKNSVISPLSVYLALGMTANGAEENTLDQFESVLGGGKVSLEEINRNNAKLLYGLRSNEDRKLRIADSIWFDTAKELTVNQSFLNTNAQYYGAGIFQQDFKEPGTLDRINGWVSDNTEGKIPAILDEMDQDAIMYLINTVLFEANWMVPYDESQVEQGTFHAAGGDQNATFMTSKETYLKDGGAQGMLKYFRDGRLALAAVLPPAGQNVEQYVKSLTGEKWLSLMQSAGVEEANSHLPKFKFEYEKKLAEPLKQMGLTDAFDVQKADFTELGTYQNRNISVNEVLHKAFIEVDEAGAKAGAATAVEMIARMSMPVGEPVELWFDQPFVCAIVDTETNLPLFIGTVQNPTAE</sequence>
<keyword evidence="5" id="KW-1185">Reference proteome</keyword>